<evidence type="ECO:0008006" key="4">
    <source>
        <dbReference type="Google" id="ProtNLM"/>
    </source>
</evidence>
<dbReference type="AlphaFoldDB" id="A0A0N0CSI6"/>
<gene>
    <name evidence="2" type="ORF">RZ71_02150</name>
</gene>
<feature type="transmembrane region" description="Helical" evidence="1">
    <location>
        <begin position="20"/>
        <end position="40"/>
    </location>
</feature>
<feature type="transmembrane region" description="Helical" evidence="1">
    <location>
        <begin position="118"/>
        <end position="142"/>
    </location>
</feature>
<reference evidence="2 3" key="1">
    <citation type="journal article" date="2015" name="Genome Biol. Evol.">
        <title>Functionally Structured Genomes in Lactobacillus kunkeei Colonizing the Honey Crop and Food Products of Honeybees and Stingless Bees.</title>
        <authorList>
            <person name="Tamarit D."/>
            <person name="Ellegaard K.M."/>
            <person name="Wikander J."/>
            <person name="Olofsson T."/>
            <person name="Vasquez A."/>
            <person name="Andersson S.G."/>
        </authorList>
    </citation>
    <scope>NUCLEOTIDE SEQUENCE [LARGE SCALE GENOMIC DNA]</scope>
    <source>
        <strain evidence="2 3">LAko</strain>
    </source>
</reference>
<dbReference type="InterPro" id="IPR038750">
    <property type="entry name" value="YczE/YyaS-like"/>
</dbReference>
<proteinExistence type="predicted"/>
<dbReference type="RefSeq" id="WP_053792042.1">
    <property type="nucleotide sequence ID" value="NZ_JXCY01000007.1"/>
</dbReference>
<dbReference type="EMBL" id="JXCY01000007">
    <property type="protein sequence ID" value="KOY75794.1"/>
    <property type="molecule type" value="Genomic_DNA"/>
</dbReference>
<dbReference type="PANTHER" id="PTHR40078">
    <property type="entry name" value="INTEGRAL MEMBRANE PROTEIN-RELATED"/>
    <property type="match status" value="1"/>
</dbReference>
<dbReference type="Proteomes" id="UP000037778">
    <property type="component" value="Unassembled WGS sequence"/>
</dbReference>
<evidence type="ECO:0000313" key="3">
    <source>
        <dbReference type="Proteomes" id="UP000037778"/>
    </source>
</evidence>
<accession>A0A0N0CSI6</accession>
<feature type="transmembrane region" description="Helical" evidence="1">
    <location>
        <begin position="175"/>
        <end position="206"/>
    </location>
</feature>
<keyword evidence="1" id="KW-0472">Membrane</keyword>
<feature type="transmembrane region" description="Helical" evidence="1">
    <location>
        <begin position="61"/>
        <end position="82"/>
    </location>
</feature>
<comment type="caution">
    <text evidence="2">The sequence shown here is derived from an EMBL/GenBank/DDBJ whole genome shotgun (WGS) entry which is preliminary data.</text>
</comment>
<dbReference type="PATRIC" id="fig|148814.8.peg.1140"/>
<dbReference type="Pfam" id="PF19700">
    <property type="entry name" value="DUF6198"/>
    <property type="match status" value="1"/>
</dbReference>
<sequence>MENISYDNSKNVINKPLDFFLRAIMSLVGVTLIALGAAFMRSGHVGIDPFTAMNAGMATKLGTSLGSFQLFANLVLFIIVLIFDRKQIGLGTIFNMVLVGYEIEYFSTFYSMIFPGKISIPMMVFDAIVGILVFTLGTSIYMATKLGVSPYDALAPIISEKTHIEYRKVRSAQDIIFMIVAVVVSGPFGIMTIFTAFFAGSLISFWNNTVSRELMTHIDHFSQRPSLHDAAGGLVSLGKRGYDIVSSAYKDTYIMQKQMSGYTNTEIEELIKKTNDNMRKNQQVQLILNKRLESLNAELKERKAKDK</sequence>
<protein>
    <recommendedName>
        <fullName evidence="4">Integral membrane protein</fullName>
    </recommendedName>
</protein>
<keyword evidence="1" id="KW-1133">Transmembrane helix</keyword>
<dbReference type="PANTHER" id="PTHR40078:SF1">
    <property type="entry name" value="INTEGRAL MEMBRANE PROTEIN"/>
    <property type="match status" value="1"/>
</dbReference>
<keyword evidence="3" id="KW-1185">Reference proteome</keyword>
<organism evidence="2 3">
    <name type="scientific">Apilactobacillus kunkeei</name>
    <dbReference type="NCBI Taxonomy" id="148814"/>
    <lineage>
        <taxon>Bacteria</taxon>
        <taxon>Bacillati</taxon>
        <taxon>Bacillota</taxon>
        <taxon>Bacilli</taxon>
        <taxon>Lactobacillales</taxon>
        <taxon>Lactobacillaceae</taxon>
        <taxon>Apilactobacillus</taxon>
    </lineage>
</organism>
<keyword evidence="1" id="KW-0812">Transmembrane</keyword>
<evidence type="ECO:0000313" key="2">
    <source>
        <dbReference type="EMBL" id="KOY75794.1"/>
    </source>
</evidence>
<name>A0A0N0CSI6_9LACO</name>
<evidence type="ECO:0000256" key="1">
    <source>
        <dbReference type="SAM" id="Phobius"/>
    </source>
</evidence>
<feature type="transmembrane region" description="Helical" evidence="1">
    <location>
        <begin position="88"/>
        <end position="106"/>
    </location>
</feature>